<feature type="compositionally biased region" description="Gly residues" evidence="4">
    <location>
        <begin position="155"/>
        <end position="164"/>
    </location>
</feature>
<name>A0A1S1PW97_9ACTN</name>
<dbReference type="SUPFAM" id="SSF53335">
    <property type="entry name" value="S-adenosyl-L-methionine-dependent methyltransferases"/>
    <property type="match status" value="1"/>
</dbReference>
<evidence type="ECO:0000256" key="2">
    <source>
        <dbReference type="ARBA" id="ARBA00022679"/>
    </source>
</evidence>
<dbReference type="Pfam" id="PF13489">
    <property type="entry name" value="Methyltransf_23"/>
    <property type="match status" value="1"/>
</dbReference>
<feature type="compositionally biased region" description="Basic residues" evidence="4">
    <location>
        <begin position="176"/>
        <end position="187"/>
    </location>
</feature>
<proteinExistence type="predicted"/>
<evidence type="ECO:0000313" key="6">
    <source>
        <dbReference type="Proteomes" id="UP000179769"/>
    </source>
</evidence>
<feature type="region of interest" description="Disordered" evidence="4">
    <location>
        <begin position="148"/>
        <end position="187"/>
    </location>
</feature>
<accession>A0A1S1PW97</accession>
<sequence length="267" mass="28273">MALWLLGPGPSGPDGRDDGAWRSRRSREVFVRDVLAPYLAPEQDLLDVGCGPGYLARAVAGRVWSVSAIDVSRGALACARVLNPALNIDYRTPRQFFESGRRVDVAVCLALAEQLDDHDLSAMLTSVRAVLRPGGHLLMQVAVDEPDDGLAAGPGARGEGGSRMRGGAPARPGPGTRRRSGPHRTVRTRARAARLVEWAGFTHVKIITAAVPQVENPESAETLEGTGRLDGDGVVRRLLVARRPLGAPAGHQGAGLEHACEERAASA</sequence>
<evidence type="ECO:0000256" key="3">
    <source>
        <dbReference type="ARBA" id="ARBA00022691"/>
    </source>
</evidence>
<dbReference type="Gene3D" id="3.40.50.150">
    <property type="entry name" value="Vaccinia Virus protein VP39"/>
    <property type="match status" value="1"/>
</dbReference>
<feature type="region of interest" description="Disordered" evidence="4">
    <location>
        <begin position="1"/>
        <end position="20"/>
    </location>
</feature>
<dbReference type="Proteomes" id="UP000179769">
    <property type="component" value="Unassembled WGS sequence"/>
</dbReference>
<dbReference type="PANTHER" id="PTHR43464">
    <property type="entry name" value="METHYLTRANSFERASE"/>
    <property type="match status" value="1"/>
</dbReference>
<keyword evidence="6" id="KW-1185">Reference proteome</keyword>
<evidence type="ECO:0000256" key="1">
    <source>
        <dbReference type="ARBA" id="ARBA00022603"/>
    </source>
</evidence>
<dbReference type="AlphaFoldDB" id="A0A1S1PW97"/>
<keyword evidence="2 5" id="KW-0808">Transferase</keyword>
<evidence type="ECO:0000256" key="4">
    <source>
        <dbReference type="SAM" id="MobiDB-lite"/>
    </source>
</evidence>
<gene>
    <name evidence="5" type="ORF">BBK14_22465</name>
</gene>
<dbReference type="OrthoDB" id="5174037at2"/>
<organism evidence="5 6">
    <name type="scientific">Parafrankia soli</name>
    <dbReference type="NCBI Taxonomy" id="2599596"/>
    <lineage>
        <taxon>Bacteria</taxon>
        <taxon>Bacillati</taxon>
        <taxon>Actinomycetota</taxon>
        <taxon>Actinomycetes</taxon>
        <taxon>Frankiales</taxon>
        <taxon>Frankiaceae</taxon>
        <taxon>Parafrankia</taxon>
    </lineage>
</organism>
<protein>
    <submittedName>
        <fullName evidence="5">Methyltransferase type 12</fullName>
    </submittedName>
</protein>
<reference evidence="6" key="1">
    <citation type="submission" date="2016-07" db="EMBL/GenBank/DDBJ databases">
        <title>Frankia sp. NRRL B-16219 Genome sequencing.</title>
        <authorList>
            <person name="Ghodhbane-Gtari F."/>
            <person name="Swanson E."/>
            <person name="Gueddou A."/>
            <person name="Louati M."/>
            <person name="Nouioui I."/>
            <person name="Hezbri K."/>
            <person name="Abebe-Akele F."/>
            <person name="Simpson S."/>
            <person name="Morris K."/>
            <person name="Thomas K."/>
            <person name="Gtari M."/>
            <person name="Tisa L.S."/>
        </authorList>
    </citation>
    <scope>NUCLEOTIDE SEQUENCE [LARGE SCALE GENOMIC DNA]</scope>
    <source>
        <strain evidence="6">NRRL B-16219</strain>
    </source>
</reference>
<dbReference type="GO" id="GO:0008168">
    <property type="term" value="F:methyltransferase activity"/>
    <property type="evidence" value="ECO:0007669"/>
    <property type="project" value="UniProtKB-KW"/>
</dbReference>
<dbReference type="GO" id="GO:0032259">
    <property type="term" value="P:methylation"/>
    <property type="evidence" value="ECO:0007669"/>
    <property type="project" value="UniProtKB-KW"/>
</dbReference>
<feature type="compositionally biased region" description="Low complexity" evidence="4">
    <location>
        <begin position="165"/>
        <end position="175"/>
    </location>
</feature>
<dbReference type="CDD" id="cd02440">
    <property type="entry name" value="AdoMet_MTases"/>
    <property type="match status" value="1"/>
</dbReference>
<dbReference type="InterPro" id="IPR029063">
    <property type="entry name" value="SAM-dependent_MTases_sf"/>
</dbReference>
<dbReference type="EMBL" id="MAXA01000231">
    <property type="protein sequence ID" value="OHV25215.1"/>
    <property type="molecule type" value="Genomic_DNA"/>
</dbReference>
<comment type="caution">
    <text evidence="5">The sequence shown here is derived from an EMBL/GenBank/DDBJ whole genome shotgun (WGS) entry which is preliminary data.</text>
</comment>
<keyword evidence="1 5" id="KW-0489">Methyltransferase</keyword>
<keyword evidence="3" id="KW-0949">S-adenosyl-L-methionine</keyword>
<evidence type="ECO:0000313" key="5">
    <source>
        <dbReference type="EMBL" id="OHV25215.1"/>
    </source>
</evidence>
<dbReference type="PANTHER" id="PTHR43464:SF19">
    <property type="entry name" value="UBIQUINONE BIOSYNTHESIS O-METHYLTRANSFERASE, MITOCHONDRIAL"/>
    <property type="match status" value="1"/>
</dbReference>